<proteinExistence type="predicted"/>
<accession>U4UFF7</accession>
<dbReference type="PROSITE" id="PS50878">
    <property type="entry name" value="RT_POL"/>
    <property type="match status" value="1"/>
</dbReference>
<dbReference type="OrthoDB" id="6777517at2759"/>
<evidence type="ECO:0000259" key="1">
    <source>
        <dbReference type="PROSITE" id="PS50878"/>
    </source>
</evidence>
<sequence length="251" mass="27573">EKLEDGVSITGYADDIALVVKARNLEGLQDKASYNMGLISKKLNDMGIRIAPEKTEIILVAGRRKIRTAEVSIGGEIIVTQEAAKYLGVYMNKNMRMTAHVQKTVNKAHGIINAMMSFTPKIGGPGAAKNRLLASTVQSVVLVNRRLAICITAANRTINTQVAQVLAGLPPLDLMVEERISIQEDDSDRPEHAIFVGRQFEGIRAEAADSCGKRITKDAMETILATKDGWDVIRPIIQDIMETKCDLERKM</sequence>
<dbReference type="AlphaFoldDB" id="U4UFF7"/>
<feature type="domain" description="Reverse transcriptase" evidence="1">
    <location>
        <begin position="1"/>
        <end position="91"/>
    </location>
</feature>
<dbReference type="Proteomes" id="UP000030742">
    <property type="component" value="Unassembled WGS sequence"/>
</dbReference>
<feature type="non-terminal residue" evidence="2">
    <location>
        <position position="251"/>
    </location>
</feature>
<organism evidence="2 3">
    <name type="scientific">Dendroctonus ponderosae</name>
    <name type="common">Mountain pine beetle</name>
    <dbReference type="NCBI Taxonomy" id="77166"/>
    <lineage>
        <taxon>Eukaryota</taxon>
        <taxon>Metazoa</taxon>
        <taxon>Ecdysozoa</taxon>
        <taxon>Arthropoda</taxon>
        <taxon>Hexapoda</taxon>
        <taxon>Insecta</taxon>
        <taxon>Pterygota</taxon>
        <taxon>Neoptera</taxon>
        <taxon>Endopterygota</taxon>
        <taxon>Coleoptera</taxon>
        <taxon>Polyphaga</taxon>
        <taxon>Cucujiformia</taxon>
        <taxon>Curculionidae</taxon>
        <taxon>Scolytinae</taxon>
        <taxon>Dendroctonus</taxon>
    </lineage>
</organism>
<dbReference type="InterPro" id="IPR000477">
    <property type="entry name" value="RT_dom"/>
</dbReference>
<evidence type="ECO:0000313" key="3">
    <source>
        <dbReference type="Proteomes" id="UP000030742"/>
    </source>
</evidence>
<feature type="non-terminal residue" evidence="2">
    <location>
        <position position="1"/>
    </location>
</feature>
<gene>
    <name evidence="2" type="ORF">D910_08420</name>
</gene>
<evidence type="ECO:0000313" key="2">
    <source>
        <dbReference type="EMBL" id="ERL91078.1"/>
    </source>
</evidence>
<reference evidence="2 3" key="1">
    <citation type="journal article" date="2013" name="Genome Biol.">
        <title>Draft genome of the mountain pine beetle, Dendroctonus ponderosae Hopkins, a major forest pest.</title>
        <authorList>
            <person name="Keeling C.I."/>
            <person name="Yuen M.M."/>
            <person name="Liao N.Y."/>
            <person name="Docking T.R."/>
            <person name="Chan S.K."/>
            <person name="Taylor G.A."/>
            <person name="Palmquist D.L."/>
            <person name="Jackman S.D."/>
            <person name="Nguyen A."/>
            <person name="Li M."/>
            <person name="Henderson H."/>
            <person name="Janes J.K."/>
            <person name="Zhao Y."/>
            <person name="Pandoh P."/>
            <person name="Moore R."/>
            <person name="Sperling F.A."/>
            <person name="Huber D.P."/>
            <person name="Birol I."/>
            <person name="Jones S.J."/>
            <person name="Bohlmann J."/>
        </authorList>
    </citation>
    <scope>NUCLEOTIDE SEQUENCE</scope>
</reference>
<dbReference type="EMBL" id="KB632274">
    <property type="protein sequence ID" value="ERL91078.1"/>
    <property type="molecule type" value="Genomic_DNA"/>
</dbReference>
<protein>
    <recommendedName>
        <fullName evidence="1">Reverse transcriptase domain-containing protein</fullName>
    </recommendedName>
</protein>
<name>U4UFF7_DENPD</name>